<organism evidence="2 3">
    <name type="scientific">Babesia gibsoni</name>
    <dbReference type="NCBI Taxonomy" id="33632"/>
    <lineage>
        <taxon>Eukaryota</taxon>
        <taxon>Sar</taxon>
        <taxon>Alveolata</taxon>
        <taxon>Apicomplexa</taxon>
        <taxon>Aconoidasida</taxon>
        <taxon>Piroplasmida</taxon>
        <taxon>Babesiidae</taxon>
        <taxon>Babesia</taxon>
    </lineage>
</organism>
<dbReference type="SUPFAM" id="SSF81631">
    <property type="entry name" value="PAP/OAS1 substrate-binding domain"/>
    <property type="match status" value="1"/>
</dbReference>
<gene>
    <name evidence="2" type="ORF">BgAZ_501880</name>
</gene>
<dbReference type="EMBL" id="JAVEPI010000005">
    <property type="protein sequence ID" value="KAK1441856.1"/>
    <property type="molecule type" value="Genomic_DNA"/>
</dbReference>
<proteinExistence type="predicted"/>
<accession>A0AAD8PD99</accession>
<dbReference type="CDD" id="cd05402">
    <property type="entry name" value="NT_PAP_TUTase"/>
    <property type="match status" value="1"/>
</dbReference>
<evidence type="ECO:0000313" key="2">
    <source>
        <dbReference type="EMBL" id="KAK1441856.1"/>
    </source>
</evidence>
<dbReference type="Proteomes" id="UP001230268">
    <property type="component" value="Unassembled WGS sequence"/>
</dbReference>
<dbReference type="PANTHER" id="PTHR12271">
    <property type="entry name" value="POLY A POLYMERASE CID PAP -RELATED"/>
    <property type="match status" value="1"/>
</dbReference>
<dbReference type="AlphaFoldDB" id="A0AAD8PD99"/>
<evidence type="ECO:0000259" key="1">
    <source>
        <dbReference type="Pfam" id="PF22600"/>
    </source>
</evidence>
<dbReference type="Gene3D" id="3.30.460.10">
    <property type="entry name" value="Beta Polymerase, domain 2"/>
    <property type="match status" value="1"/>
</dbReference>
<dbReference type="GO" id="GO:0016779">
    <property type="term" value="F:nucleotidyltransferase activity"/>
    <property type="evidence" value="ECO:0007669"/>
    <property type="project" value="TreeGrafter"/>
</dbReference>
<comment type="caution">
    <text evidence="2">The sequence shown here is derived from an EMBL/GenBank/DDBJ whole genome shotgun (WGS) entry which is preliminary data.</text>
</comment>
<dbReference type="Pfam" id="PF22600">
    <property type="entry name" value="MTPAP-like_central"/>
    <property type="match status" value="1"/>
</dbReference>
<feature type="domain" description="Poly(A) RNA polymerase mitochondrial-like central palm" evidence="1">
    <location>
        <begin position="182"/>
        <end position="314"/>
    </location>
</feature>
<dbReference type="InterPro" id="IPR054708">
    <property type="entry name" value="MTPAP-like_central"/>
</dbReference>
<protein>
    <submittedName>
        <fullName evidence="2">Poly A polymerase CID/PAP-related protein</fullName>
    </submittedName>
</protein>
<dbReference type="PANTHER" id="PTHR12271:SF40">
    <property type="entry name" value="POLY(A) RNA POLYMERASE GLD2"/>
    <property type="match status" value="1"/>
</dbReference>
<dbReference type="GO" id="GO:0031123">
    <property type="term" value="P:RNA 3'-end processing"/>
    <property type="evidence" value="ECO:0007669"/>
    <property type="project" value="TreeGrafter"/>
</dbReference>
<reference evidence="2" key="1">
    <citation type="submission" date="2023-08" db="EMBL/GenBank/DDBJ databases">
        <title>Draft sequence of the Babesia gibsoni genome.</title>
        <authorList>
            <person name="Yamagishi J.Y."/>
            <person name="Xuan X.X."/>
        </authorList>
    </citation>
    <scope>NUCLEOTIDE SEQUENCE</scope>
    <source>
        <strain evidence="2">Azabu</strain>
    </source>
</reference>
<evidence type="ECO:0000313" key="3">
    <source>
        <dbReference type="Proteomes" id="UP001230268"/>
    </source>
</evidence>
<dbReference type="SUPFAM" id="SSF81301">
    <property type="entry name" value="Nucleotidyltransferase"/>
    <property type="match status" value="1"/>
</dbReference>
<sequence length="512" mass="57824">MSLGLCRGCLRAAWSRMLTKPLGRYMLCDLESMLCMERNTIERYSERRFSTYKGKEGADVQLHRIDTAIPFIQDNIEDDDITHYDLDDAYYPIHCADIKRMKQWKSNFNSIRKEVKGTVQSHAAGTIASVGITNEDTPRRESPYHSISGEANGVKTQAPLGNATYTNLDIGDIGNPSLDYEQIRKRNANIASLIEAHLRERLNPQCTVNVFGSAINGLWTDASDLDLCVQIPNVVSRSATIRNLRRIAFLLEPLAPDRTFENIFTAKIPILHWKKTKSKSKIGMQQIDSLGCSIDISVNNVLAISNSALIGTYVACDERVKAVVMALKLWARARDLNDRSKGTLGSFALSLMVIHFLQTCNPPILVSLQDLALESNQVPKYVSGIDVRFTTDMDRIKQELARVTNGVENTMTVMQLIQEFFYYFGWTYIKNSHMPITIRSVDLQFMHKQGDMITTASAFDMEDKFMHVDNPFEVGVDVANISFHQRNRIVKEMRRAYKILKAGGKLSDALCD</sequence>
<dbReference type="Gene3D" id="1.10.1410.10">
    <property type="match status" value="1"/>
</dbReference>
<dbReference type="InterPro" id="IPR043519">
    <property type="entry name" value="NT_sf"/>
</dbReference>
<keyword evidence="3" id="KW-1185">Reference proteome</keyword>
<name>A0AAD8PD99_BABGI</name>